<reference evidence="2" key="2">
    <citation type="submission" date="2020-09" db="EMBL/GenBank/DDBJ databases">
        <authorList>
            <person name="Sun Q."/>
            <person name="Ohkuma M."/>
        </authorList>
    </citation>
    <scope>NUCLEOTIDE SEQUENCE</scope>
    <source>
        <strain evidence="2">JCM 4790</strain>
    </source>
</reference>
<name>A0A918P530_9ACTN</name>
<feature type="region of interest" description="Disordered" evidence="1">
    <location>
        <begin position="129"/>
        <end position="168"/>
    </location>
</feature>
<gene>
    <name evidence="2" type="ORF">GCM10010358_83310</name>
</gene>
<proteinExistence type="predicted"/>
<reference evidence="2" key="1">
    <citation type="journal article" date="2014" name="Int. J. Syst. Evol. Microbiol.">
        <title>Complete genome sequence of Corynebacterium casei LMG S-19264T (=DSM 44701T), isolated from a smear-ripened cheese.</title>
        <authorList>
            <consortium name="US DOE Joint Genome Institute (JGI-PGF)"/>
            <person name="Walter F."/>
            <person name="Albersmeier A."/>
            <person name="Kalinowski J."/>
            <person name="Ruckert C."/>
        </authorList>
    </citation>
    <scope>NUCLEOTIDE SEQUENCE</scope>
    <source>
        <strain evidence="2">JCM 4790</strain>
    </source>
</reference>
<sequence>MQASSGSGPQGARAGPTTDLSLPGTLCLRAAAEQPPGPGSRFRLLLRGPGLGQLPGAHGAALAHLEVRVGAERAAASGAGPDARLATPAGGLGFSLGFDSALLADLMGATLVGLVALAVGDEAVEVGQDDIKGLPPTNSCGPTGDSAVGGHESRPIPPIRSYPAGGIR</sequence>
<dbReference type="EMBL" id="BMVU01000169">
    <property type="protein sequence ID" value="GGY20351.1"/>
    <property type="molecule type" value="Genomic_DNA"/>
</dbReference>
<accession>A0A918P530</accession>
<dbReference type="Proteomes" id="UP000619244">
    <property type="component" value="Unassembled WGS sequence"/>
</dbReference>
<keyword evidence="3" id="KW-1185">Reference proteome</keyword>
<protein>
    <submittedName>
        <fullName evidence="2">Uncharacterized protein</fullName>
    </submittedName>
</protein>
<dbReference type="AlphaFoldDB" id="A0A918P530"/>
<organism evidence="2 3">
    <name type="scientific">Streptomyces minutiscleroticus</name>
    <dbReference type="NCBI Taxonomy" id="68238"/>
    <lineage>
        <taxon>Bacteria</taxon>
        <taxon>Bacillati</taxon>
        <taxon>Actinomycetota</taxon>
        <taxon>Actinomycetes</taxon>
        <taxon>Kitasatosporales</taxon>
        <taxon>Streptomycetaceae</taxon>
        <taxon>Streptomyces</taxon>
    </lineage>
</organism>
<evidence type="ECO:0000313" key="3">
    <source>
        <dbReference type="Proteomes" id="UP000619244"/>
    </source>
</evidence>
<comment type="caution">
    <text evidence="2">The sequence shown here is derived from an EMBL/GenBank/DDBJ whole genome shotgun (WGS) entry which is preliminary data.</text>
</comment>
<evidence type="ECO:0000256" key="1">
    <source>
        <dbReference type="SAM" id="MobiDB-lite"/>
    </source>
</evidence>
<evidence type="ECO:0000313" key="2">
    <source>
        <dbReference type="EMBL" id="GGY20351.1"/>
    </source>
</evidence>